<name>A0A1N7QYH1_9BACT</name>
<evidence type="ECO:0000313" key="2">
    <source>
        <dbReference type="EMBL" id="SIT27895.1"/>
    </source>
</evidence>
<dbReference type="RefSeq" id="WP_144264109.1">
    <property type="nucleotide sequence ID" value="NZ_AP017422.1"/>
</dbReference>
<dbReference type="OrthoDB" id="669122at2"/>
<gene>
    <name evidence="2" type="ORF">SAMN05421788_107342</name>
</gene>
<organism evidence="2 3">
    <name type="scientific">Filimonas lacunae</name>
    <dbReference type="NCBI Taxonomy" id="477680"/>
    <lineage>
        <taxon>Bacteria</taxon>
        <taxon>Pseudomonadati</taxon>
        <taxon>Bacteroidota</taxon>
        <taxon>Chitinophagia</taxon>
        <taxon>Chitinophagales</taxon>
        <taxon>Chitinophagaceae</taxon>
        <taxon>Filimonas</taxon>
    </lineage>
</organism>
<evidence type="ECO:0000256" key="1">
    <source>
        <dbReference type="SAM" id="Coils"/>
    </source>
</evidence>
<evidence type="ECO:0000313" key="3">
    <source>
        <dbReference type="Proteomes" id="UP000186917"/>
    </source>
</evidence>
<feature type="coiled-coil region" evidence="1">
    <location>
        <begin position="48"/>
        <end position="75"/>
    </location>
</feature>
<keyword evidence="1" id="KW-0175">Coiled coil</keyword>
<dbReference type="EMBL" id="FTOR01000007">
    <property type="protein sequence ID" value="SIT27895.1"/>
    <property type="molecule type" value="Genomic_DNA"/>
</dbReference>
<accession>A0A1N7QYH1</accession>
<sequence>MKKLYIHFMPKADGDAGIWFANYKERISVVGPQLGLSAAQVTEQENAAANAMIAIDAADTKRKDLEEAVKVKNETRQTAMQVISRGVAIMKASADYQESLGSSLGIVGYSRVFDLNEIKPVIKAVAYPGRVAISFNLLVMKSVTVYSRIKGTYGWEKLGNDYASPYEDRRPLAVPQQAEIREYMAFYFNGKEDVGQQSDVVSAVFGG</sequence>
<dbReference type="Proteomes" id="UP000186917">
    <property type="component" value="Unassembled WGS sequence"/>
</dbReference>
<proteinExistence type="predicted"/>
<protein>
    <submittedName>
        <fullName evidence="2">Uncharacterized protein</fullName>
    </submittedName>
</protein>
<dbReference type="AlphaFoldDB" id="A0A1N7QYH1"/>
<keyword evidence="3" id="KW-1185">Reference proteome</keyword>
<reference evidence="3" key="1">
    <citation type="submission" date="2017-01" db="EMBL/GenBank/DDBJ databases">
        <authorList>
            <person name="Varghese N."/>
            <person name="Submissions S."/>
        </authorList>
    </citation>
    <scope>NUCLEOTIDE SEQUENCE [LARGE SCALE GENOMIC DNA]</scope>
    <source>
        <strain evidence="3">DSM 21054</strain>
    </source>
</reference>